<feature type="transmembrane region" description="Helical" evidence="12">
    <location>
        <begin position="185"/>
        <end position="207"/>
    </location>
</feature>
<evidence type="ECO:0000256" key="6">
    <source>
        <dbReference type="ARBA" id="ARBA00022723"/>
    </source>
</evidence>
<dbReference type="InterPro" id="IPR045150">
    <property type="entry name" value="CYB561D1/2"/>
</dbReference>
<evidence type="ECO:0000256" key="3">
    <source>
        <dbReference type="ARBA" id="ARBA00022448"/>
    </source>
</evidence>
<evidence type="ECO:0000313" key="14">
    <source>
        <dbReference type="EMBL" id="KAL1880638.1"/>
    </source>
</evidence>
<comment type="subcellular location">
    <subcellularLocation>
        <location evidence="2">Membrane</location>
        <topology evidence="2">Multi-pass membrane protein</topology>
    </subcellularLocation>
</comment>
<feature type="transmembrane region" description="Helical" evidence="12">
    <location>
        <begin position="154"/>
        <end position="173"/>
    </location>
</feature>
<keyword evidence="8 12" id="KW-1133">Transmembrane helix</keyword>
<comment type="cofactor">
    <cofactor evidence="1">
        <name>heme b</name>
        <dbReference type="ChEBI" id="CHEBI:60344"/>
    </cofactor>
</comment>
<comment type="caution">
    <text evidence="14">The sequence shown here is derived from an EMBL/GenBank/DDBJ whole genome shotgun (WGS) entry which is preliminary data.</text>
</comment>
<dbReference type="PANTHER" id="PTHR15422">
    <property type="entry name" value="OS05G0565100 PROTEIN"/>
    <property type="match status" value="1"/>
</dbReference>
<feature type="region of interest" description="Disordered" evidence="11">
    <location>
        <begin position="503"/>
        <end position="910"/>
    </location>
</feature>
<feature type="compositionally biased region" description="Basic and acidic residues" evidence="11">
    <location>
        <begin position="505"/>
        <end position="524"/>
    </location>
</feature>
<proteinExistence type="predicted"/>
<keyword evidence="4" id="KW-0349">Heme</keyword>
<evidence type="ECO:0000256" key="7">
    <source>
        <dbReference type="ARBA" id="ARBA00022982"/>
    </source>
</evidence>
<evidence type="ECO:0000256" key="11">
    <source>
        <dbReference type="SAM" id="MobiDB-lite"/>
    </source>
</evidence>
<feature type="compositionally biased region" description="Basic and acidic residues" evidence="11">
    <location>
        <begin position="702"/>
        <end position="714"/>
    </location>
</feature>
<dbReference type="Gene3D" id="1.20.120.1770">
    <property type="match status" value="1"/>
</dbReference>
<dbReference type="PANTHER" id="PTHR15422:SF24">
    <property type="entry name" value="DOMON RELATED DOMAIN-CONTAINING PROTEIN"/>
    <property type="match status" value="1"/>
</dbReference>
<feature type="region of interest" description="Disordered" evidence="11">
    <location>
        <begin position="363"/>
        <end position="484"/>
    </location>
</feature>
<gene>
    <name evidence="14" type="ORF">Daus18300_001249</name>
</gene>
<evidence type="ECO:0000256" key="9">
    <source>
        <dbReference type="ARBA" id="ARBA00023004"/>
    </source>
</evidence>
<sequence length="910" mass="99127">MAPLNDMSAPGTASYDSATMKVGDGTWDFTKNDFLLPNLVGLNFETMQYNGPDLESPPLTSSSFRTFIGMGNRFSTLAQYHTLIKAHGIIGAIVFCFIVPIAIFYARFYTKRPGYAIRYHAYLQILAVLLTTVVFILGWFSVGPERSLTNPHHGIGVAIYTLILLQIVGGRLIKNIRGRSLRVMLHQWFGRTIALLGIAQVPLGLALYGSPKYTFILFAIWMAFLLLLYFILEYRAYDRPDYVVRDGRSEVVRTERKSSGGGSRWLRPLAAGGATWALLRGRKKEQSRSRSRSRVRSRSRSRAPEVIPSRRASYVEDEKYTDRYSERPRRSTDEHGGGFMNKFLGVGAGLGAGALIGRMMGKRKRGVEDDEYSAVATDTPSRRRPSRSGRRHSGTIYSEESEEYRRDGHRSPLLPGPGGPSAMAAAVSAAESRHGARRSSRPITPPPSHRRGDTRVNESVLDSDYSSYVSPSRRERVGSHSGRGAAEKGLLAGLGLGWFAKKMRDRREQKEEDRMRIEDEERRAGHYSPRYTGDGYSNSPRRDSRRTSIRPAGPIRRGTSPSRLTEDSSLIEPRPLSGYESHPPLDPLPTGGYRPPPTAASGPAPPPVGQYANLVSAPAPGVVPVPVPVDGGTHSRTHSHQSVVDMPLMPGDPHGVLHTARSSESESYLSRRDRRSQSRRRAGDDAAAAAAASAGVLAAEQEAQRRAESDRETSSNRTPPVSVKVKVHDDKDRNVTLRRLTEQEALAARRARRQRTESMSSLSGSEAPGGSSRTRYRRDTSRRRAAEEGAESAAESSLSPLPQPTPAFAGGRKPKDSAYYSGQPLQQYGPAGATPAAGATVSSLGSIQSPGSHGTWSGMSPVGGPSASGGVAAAQPSEASATASAADRRRRRRMERQNARPGAGGTVDFT</sequence>
<keyword evidence="10 12" id="KW-0472">Membrane</keyword>
<feature type="compositionally biased region" description="Basic and acidic residues" evidence="11">
    <location>
        <begin position="726"/>
        <end position="742"/>
    </location>
</feature>
<dbReference type="CDD" id="cd08760">
    <property type="entry name" value="Cyt_b561_FRRS1_like"/>
    <property type="match status" value="1"/>
</dbReference>
<evidence type="ECO:0000256" key="2">
    <source>
        <dbReference type="ARBA" id="ARBA00004141"/>
    </source>
</evidence>
<evidence type="ECO:0000256" key="12">
    <source>
        <dbReference type="SAM" id="Phobius"/>
    </source>
</evidence>
<feature type="compositionally biased region" description="Basic and acidic residues" evidence="11">
    <location>
        <begin position="313"/>
        <end position="336"/>
    </location>
</feature>
<organism evidence="14 15">
    <name type="scientific">Diaporthe australafricana</name>
    <dbReference type="NCBI Taxonomy" id="127596"/>
    <lineage>
        <taxon>Eukaryota</taxon>
        <taxon>Fungi</taxon>
        <taxon>Dikarya</taxon>
        <taxon>Ascomycota</taxon>
        <taxon>Pezizomycotina</taxon>
        <taxon>Sordariomycetes</taxon>
        <taxon>Sordariomycetidae</taxon>
        <taxon>Diaporthales</taxon>
        <taxon>Diaporthaceae</taxon>
        <taxon>Diaporthe</taxon>
    </lineage>
</organism>
<feature type="compositionally biased region" description="Basic residues" evidence="11">
    <location>
        <begin position="382"/>
        <end position="393"/>
    </location>
</feature>
<reference evidence="14 15" key="1">
    <citation type="journal article" date="2024" name="IMA Fungus">
        <title>IMA Genome - F19 : A genome assembly and annotation guide to empower mycologists, including annotated draft genome sequences of Ceratocystis pirilliformis, Diaporthe australafricana, Fusarium ophioides, Paecilomyces lecythidis, and Sporothrix stenoceras.</title>
        <authorList>
            <person name="Aylward J."/>
            <person name="Wilson A.M."/>
            <person name="Visagie C.M."/>
            <person name="Spraker J."/>
            <person name="Barnes I."/>
            <person name="Buitendag C."/>
            <person name="Ceriani C."/>
            <person name="Del Mar Angel L."/>
            <person name="du Plessis D."/>
            <person name="Fuchs T."/>
            <person name="Gasser K."/>
            <person name="Kramer D."/>
            <person name="Li W."/>
            <person name="Munsamy K."/>
            <person name="Piso A."/>
            <person name="Price J.L."/>
            <person name="Sonnekus B."/>
            <person name="Thomas C."/>
            <person name="van der Nest A."/>
            <person name="van Dijk A."/>
            <person name="van Heerden A."/>
            <person name="van Vuuren N."/>
            <person name="Yilmaz N."/>
            <person name="Duong T.A."/>
            <person name="van der Merwe N.A."/>
            <person name="Wingfield M.J."/>
            <person name="Wingfield B.D."/>
        </authorList>
    </citation>
    <scope>NUCLEOTIDE SEQUENCE [LARGE SCALE GENOMIC DNA]</scope>
    <source>
        <strain evidence="14 15">CMW 18300</strain>
    </source>
</reference>
<feature type="compositionally biased region" description="Low complexity" evidence="11">
    <location>
        <begin position="459"/>
        <end position="471"/>
    </location>
</feature>
<feature type="transmembrane region" description="Helical" evidence="12">
    <location>
        <begin position="121"/>
        <end position="142"/>
    </location>
</feature>
<dbReference type="Proteomes" id="UP001583177">
    <property type="component" value="Unassembled WGS sequence"/>
</dbReference>
<feature type="transmembrane region" description="Helical" evidence="12">
    <location>
        <begin position="213"/>
        <end position="232"/>
    </location>
</feature>
<feature type="compositionally biased region" description="Pro residues" evidence="11">
    <location>
        <begin position="594"/>
        <end position="608"/>
    </location>
</feature>
<feature type="compositionally biased region" description="Low complexity" evidence="11">
    <location>
        <begin position="857"/>
        <end position="885"/>
    </location>
</feature>
<feature type="compositionally biased region" description="Low complexity" evidence="11">
    <location>
        <begin position="420"/>
        <end position="430"/>
    </location>
</feature>
<evidence type="ECO:0000259" key="13">
    <source>
        <dbReference type="SMART" id="SM00665"/>
    </source>
</evidence>
<evidence type="ECO:0000256" key="4">
    <source>
        <dbReference type="ARBA" id="ARBA00022617"/>
    </source>
</evidence>
<keyword evidence="3" id="KW-0813">Transport</keyword>
<evidence type="ECO:0000256" key="8">
    <source>
        <dbReference type="ARBA" id="ARBA00022989"/>
    </source>
</evidence>
<evidence type="ECO:0000313" key="15">
    <source>
        <dbReference type="Proteomes" id="UP001583177"/>
    </source>
</evidence>
<feature type="region of interest" description="Disordered" evidence="11">
    <location>
        <begin position="280"/>
        <end position="340"/>
    </location>
</feature>
<evidence type="ECO:0000256" key="5">
    <source>
        <dbReference type="ARBA" id="ARBA00022692"/>
    </source>
</evidence>
<feature type="transmembrane region" description="Helical" evidence="12">
    <location>
        <begin position="89"/>
        <end position="109"/>
    </location>
</feature>
<dbReference type="InterPro" id="IPR006593">
    <property type="entry name" value="Cyt_b561/ferric_Rdtase_TM"/>
</dbReference>
<feature type="compositionally biased region" description="Polar residues" evidence="11">
    <location>
        <begin position="841"/>
        <end position="855"/>
    </location>
</feature>
<feature type="compositionally biased region" description="Low complexity" evidence="11">
    <location>
        <begin position="685"/>
        <end position="701"/>
    </location>
</feature>
<feature type="domain" description="Cytochrome b561" evidence="13">
    <location>
        <begin position="86"/>
        <end position="205"/>
    </location>
</feature>
<name>A0ABR3XX87_9PEZI</name>
<keyword evidence="7" id="KW-0249">Electron transport</keyword>
<keyword evidence="6" id="KW-0479">Metal-binding</keyword>
<feature type="compositionally biased region" description="Low complexity" evidence="11">
    <location>
        <begin position="829"/>
        <end position="840"/>
    </location>
</feature>
<keyword evidence="15" id="KW-1185">Reference proteome</keyword>
<dbReference type="SMART" id="SM00665">
    <property type="entry name" value="B561"/>
    <property type="match status" value="1"/>
</dbReference>
<keyword evidence="9" id="KW-0408">Iron</keyword>
<evidence type="ECO:0000256" key="1">
    <source>
        <dbReference type="ARBA" id="ARBA00001970"/>
    </source>
</evidence>
<accession>A0ABR3XX87</accession>
<protein>
    <recommendedName>
        <fullName evidence="13">Cytochrome b561 domain-containing protein</fullName>
    </recommendedName>
</protein>
<keyword evidence="5 12" id="KW-0812">Transmembrane</keyword>
<dbReference type="EMBL" id="JAWRVE010000007">
    <property type="protein sequence ID" value="KAL1880638.1"/>
    <property type="molecule type" value="Genomic_DNA"/>
</dbReference>
<evidence type="ECO:0000256" key="10">
    <source>
        <dbReference type="ARBA" id="ARBA00023136"/>
    </source>
</evidence>
<feature type="compositionally biased region" description="Basic residues" evidence="11">
    <location>
        <begin position="280"/>
        <end position="301"/>
    </location>
</feature>
<feature type="compositionally biased region" description="Basic and acidic residues" evidence="11">
    <location>
        <begin position="777"/>
        <end position="787"/>
    </location>
</feature>